<dbReference type="GO" id="GO:0030694">
    <property type="term" value="C:bacterial-type flagellum basal body, rod"/>
    <property type="evidence" value="ECO:0007669"/>
    <property type="project" value="InterPro"/>
</dbReference>
<evidence type="ECO:0000256" key="5">
    <source>
        <dbReference type="ARBA" id="ARBA00024934"/>
    </source>
</evidence>
<keyword evidence="4 6" id="KW-0975">Bacterial flagellum</keyword>
<evidence type="ECO:0000313" key="8">
    <source>
        <dbReference type="EMBL" id="QGZ34085.1"/>
    </source>
</evidence>
<comment type="function">
    <text evidence="5 6">Structural component of flagellum, the bacterial motility apparatus. Part of the rod structure of flagellar basal body.</text>
</comment>
<dbReference type="RefSeq" id="WP_158193069.1">
    <property type="nucleotide sequence ID" value="NZ_CP046908.1"/>
</dbReference>
<dbReference type="EMBL" id="CP046908">
    <property type="protein sequence ID" value="QGZ34085.1"/>
    <property type="molecule type" value="Genomic_DNA"/>
</dbReference>
<evidence type="ECO:0000313" key="9">
    <source>
        <dbReference type="Proteomes" id="UP000435648"/>
    </source>
</evidence>
<dbReference type="NCBIfam" id="NF004654">
    <property type="entry name" value="PRK06004.1"/>
    <property type="match status" value="1"/>
</dbReference>
<dbReference type="AlphaFoldDB" id="A0A857C5F8"/>
<organism evidence="8 9">
    <name type="scientific">Stappia indica</name>
    <dbReference type="NCBI Taxonomy" id="538381"/>
    <lineage>
        <taxon>Bacteria</taxon>
        <taxon>Pseudomonadati</taxon>
        <taxon>Pseudomonadota</taxon>
        <taxon>Alphaproteobacteria</taxon>
        <taxon>Hyphomicrobiales</taxon>
        <taxon>Stappiaceae</taxon>
        <taxon>Stappia</taxon>
    </lineage>
</organism>
<dbReference type="GO" id="GO:0071973">
    <property type="term" value="P:bacterial-type flagellum-dependent cell motility"/>
    <property type="evidence" value="ECO:0007669"/>
    <property type="project" value="InterPro"/>
</dbReference>
<accession>A0A857C5F8</accession>
<keyword evidence="8" id="KW-0966">Cell projection</keyword>
<evidence type="ECO:0000256" key="1">
    <source>
        <dbReference type="ARBA" id="ARBA00004117"/>
    </source>
</evidence>
<dbReference type="PIRSF" id="PIRSF002889">
    <property type="entry name" value="Rod_FlgB"/>
    <property type="match status" value="1"/>
</dbReference>
<sequence>MSVSDLPLFQALKSKMQWHQSRQGVLAENVANSDTPGFRGKDLEEFTFDKALASRTVGLATARTSSAHIVGSMMRESGGAERDDASGFEITPDGNTVVLEEQMMKVTANQMDYQTVASLYQKGLGLIRTALSRNG</sequence>
<keyword evidence="8" id="KW-0969">Cilium</keyword>
<evidence type="ECO:0000259" key="7">
    <source>
        <dbReference type="Pfam" id="PF00460"/>
    </source>
</evidence>
<comment type="subcellular location">
    <subcellularLocation>
        <location evidence="1 6">Bacterial flagellum basal body</location>
    </subcellularLocation>
</comment>
<reference evidence="8 9" key="1">
    <citation type="submission" date="2019-12" db="EMBL/GenBank/DDBJ databases">
        <title>The genome of Stappia indica PHM037.</title>
        <authorList>
            <person name="Kacar D."/>
            <person name="Galan B."/>
            <person name="Canedo L."/>
            <person name="Rodriguez P."/>
            <person name="de la Calle F."/>
            <person name="Garcia J.L."/>
        </authorList>
    </citation>
    <scope>NUCLEOTIDE SEQUENCE [LARGE SCALE GENOMIC DNA]</scope>
    <source>
        <strain evidence="8 9">PHM037</strain>
    </source>
</reference>
<protein>
    <recommendedName>
        <fullName evidence="3 6">Flagellar basal body rod protein FlgB</fullName>
    </recommendedName>
</protein>
<evidence type="ECO:0000256" key="3">
    <source>
        <dbReference type="ARBA" id="ARBA00014376"/>
    </source>
</evidence>
<dbReference type="Pfam" id="PF00460">
    <property type="entry name" value="Flg_bb_rod"/>
    <property type="match status" value="1"/>
</dbReference>
<dbReference type="InterPro" id="IPR006300">
    <property type="entry name" value="FlgB"/>
</dbReference>
<comment type="subunit">
    <text evidence="6">The basal body constitutes a major portion of the flagellar organelle and consists of a number of rings mounted on a central rod.</text>
</comment>
<dbReference type="NCBIfam" id="TIGR01396">
    <property type="entry name" value="FlgB"/>
    <property type="match status" value="1"/>
</dbReference>
<evidence type="ECO:0000256" key="4">
    <source>
        <dbReference type="ARBA" id="ARBA00023143"/>
    </source>
</evidence>
<dbReference type="OrthoDB" id="9788334at2"/>
<keyword evidence="8" id="KW-0282">Flagellum</keyword>
<evidence type="ECO:0000256" key="2">
    <source>
        <dbReference type="ARBA" id="ARBA00009677"/>
    </source>
</evidence>
<proteinExistence type="inferred from homology"/>
<dbReference type="KEGG" id="siw:GH266_05905"/>
<name>A0A857C5F8_9HYPH</name>
<evidence type="ECO:0000256" key="6">
    <source>
        <dbReference type="PIRNR" id="PIRNR002889"/>
    </source>
</evidence>
<dbReference type="InterPro" id="IPR001444">
    <property type="entry name" value="Flag_bb_rod_N"/>
</dbReference>
<dbReference type="Proteomes" id="UP000435648">
    <property type="component" value="Chromosome"/>
</dbReference>
<feature type="domain" description="Flagellar basal body rod protein N-terminal" evidence="7">
    <location>
        <begin position="19"/>
        <end position="39"/>
    </location>
</feature>
<gene>
    <name evidence="8" type="primary">flgB</name>
    <name evidence="8" type="ORF">GH266_05905</name>
</gene>
<comment type="similarity">
    <text evidence="2 6">Belongs to the flagella basal body rod proteins family.</text>
</comment>